<evidence type="ECO:0000313" key="3">
    <source>
        <dbReference type="Proteomes" id="UP000268084"/>
    </source>
</evidence>
<dbReference type="InterPro" id="IPR052712">
    <property type="entry name" value="Acid_resist_chaperone_HdeD"/>
</dbReference>
<feature type="transmembrane region" description="Helical" evidence="1">
    <location>
        <begin position="95"/>
        <end position="115"/>
    </location>
</feature>
<feature type="transmembrane region" description="Helical" evidence="1">
    <location>
        <begin position="72"/>
        <end position="89"/>
    </location>
</feature>
<feature type="transmembrane region" description="Helical" evidence="1">
    <location>
        <begin position="127"/>
        <end position="149"/>
    </location>
</feature>
<dbReference type="Pfam" id="PF03729">
    <property type="entry name" value="DUF308"/>
    <property type="match status" value="2"/>
</dbReference>
<evidence type="ECO:0008006" key="4">
    <source>
        <dbReference type="Google" id="ProtNLM"/>
    </source>
</evidence>
<evidence type="ECO:0000313" key="2">
    <source>
        <dbReference type="EMBL" id="AZI57229.1"/>
    </source>
</evidence>
<feature type="transmembrane region" description="Helical" evidence="1">
    <location>
        <begin position="38"/>
        <end position="60"/>
    </location>
</feature>
<gene>
    <name evidence="2" type="ORF">EH165_02700</name>
</gene>
<feature type="transmembrane region" description="Helical" evidence="1">
    <location>
        <begin position="155"/>
        <end position="175"/>
    </location>
</feature>
<dbReference type="Proteomes" id="UP000268084">
    <property type="component" value="Chromosome"/>
</dbReference>
<proteinExistence type="predicted"/>
<sequence length="185" mass="19361">MTSFPVNTGRVWWMFALRGALMALFGVLAIILPGSSLQAVVTIFGVYAIVDGAVAVGFGYRNRTSMSRGTGWFGQGVVLAAFGLFAVIWPASVVAAILVIFGIFTALAGVSAIGFALRSRSVGAPHWIFLAALGVLAVVAGLVMVFAPLSSAVGFMRFFGFFALAGGMMLVGGGFRLRRFAARPE</sequence>
<dbReference type="AlphaFoldDB" id="A0A3G8ZIP1"/>
<dbReference type="InterPro" id="IPR005325">
    <property type="entry name" value="DUF308_memb"/>
</dbReference>
<dbReference type="OrthoDB" id="193343at2"/>
<organism evidence="2 3">
    <name type="scientific">Nakamurella antarctica</name>
    <dbReference type="NCBI Taxonomy" id="1902245"/>
    <lineage>
        <taxon>Bacteria</taxon>
        <taxon>Bacillati</taxon>
        <taxon>Actinomycetota</taxon>
        <taxon>Actinomycetes</taxon>
        <taxon>Nakamurellales</taxon>
        <taxon>Nakamurellaceae</taxon>
        <taxon>Nakamurella</taxon>
    </lineage>
</organism>
<dbReference type="PANTHER" id="PTHR34989">
    <property type="entry name" value="PROTEIN HDED"/>
    <property type="match status" value="1"/>
</dbReference>
<name>A0A3G8ZIP1_9ACTN</name>
<dbReference type="EMBL" id="CP034170">
    <property type="protein sequence ID" value="AZI57229.1"/>
    <property type="molecule type" value="Genomic_DNA"/>
</dbReference>
<keyword evidence="3" id="KW-1185">Reference proteome</keyword>
<accession>A0A3G8ZIP1</accession>
<reference evidence="2 3" key="1">
    <citation type="submission" date="2018-11" db="EMBL/GenBank/DDBJ databases">
        <authorList>
            <person name="Da X."/>
        </authorList>
    </citation>
    <scope>NUCLEOTIDE SEQUENCE [LARGE SCALE GENOMIC DNA]</scope>
    <source>
        <strain evidence="2 3">S14-144</strain>
    </source>
</reference>
<dbReference type="KEGG" id="nak:EH165_02700"/>
<protein>
    <recommendedName>
        <fullName evidence="4">HdeD family acid-resistance protein</fullName>
    </recommendedName>
</protein>
<dbReference type="PANTHER" id="PTHR34989:SF1">
    <property type="entry name" value="PROTEIN HDED"/>
    <property type="match status" value="1"/>
</dbReference>
<dbReference type="GO" id="GO:0005886">
    <property type="term" value="C:plasma membrane"/>
    <property type="evidence" value="ECO:0007669"/>
    <property type="project" value="TreeGrafter"/>
</dbReference>
<evidence type="ECO:0000256" key="1">
    <source>
        <dbReference type="SAM" id="Phobius"/>
    </source>
</evidence>
<keyword evidence="1" id="KW-0472">Membrane</keyword>
<feature type="transmembrane region" description="Helical" evidence="1">
    <location>
        <begin position="12"/>
        <end position="32"/>
    </location>
</feature>
<dbReference type="RefSeq" id="WP_124797914.1">
    <property type="nucleotide sequence ID" value="NZ_CP034170.1"/>
</dbReference>
<keyword evidence="1" id="KW-0812">Transmembrane</keyword>
<keyword evidence="1" id="KW-1133">Transmembrane helix</keyword>
<reference evidence="2 3" key="2">
    <citation type="submission" date="2018-12" db="EMBL/GenBank/DDBJ databases">
        <title>Nakamurella antarcticus sp. nov., isolated from Antarctica South Shetland Islands soil.</title>
        <authorList>
            <person name="Peng F."/>
        </authorList>
    </citation>
    <scope>NUCLEOTIDE SEQUENCE [LARGE SCALE GENOMIC DNA]</scope>
    <source>
        <strain evidence="2 3">S14-144</strain>
    </source>
</reference>